<accession>A0A1D6QLU0</accession>
<comment type="catalytic activity">
    <reaction evidence="2">
        <text>DNA(n) + a 2'-deoxyribonucleoside 5'-triphosphate = DNA(n+1) + diphosphate</text>
        <dbReference type="Rhea" id="RHEA:22508"/>
        <dbReference type="Rhea" id="RHEA-COMP:17339"/>
        <dbReference type="Rhea" id="RHEA-COMP:17340"/>
        <dbReference type="ChEBI" id="CHEBI:33019"/>
        <dbReference type="ChEBI" id="CHEBI:61560"/>
        <dbReference type="ChEBI" id="CHEBI:173112"/>
        <dbReference type="EC" id="2.7.7.7"/>
    </reaction>
</comment>
<proteinExistence type="predicted"/>
<evidence type="ECO:0000256" key="3">
    <source>
        <dbReference type="SAM" id="MobiDB-lite"/>
    </source>
</evidence>
<gene>
    <name evidence="6" type="ORF">ZEAMMB73_Zm00001d053070</name>
</gene>
<dbReference type="AlphaFoldDB" id="A0A1D6QLU0"/>
<dbReference type="GO" id="GO:0003676">
    <property type="term" value="F:nucleic acid binding"/>
    <property type="evidence" value="ECO:0007669"/>
    <property type="project" value="InterPro"/>
</dbReference>
<dbReference type="EMBL" id="CM000780">
    <property type="protein sequence ID" value="AQK58649.1"/>
    <property type="molecule type" value="Genomic_DNA"/>
</dbReference>
<feature type="domain" description="DNA polymerase delta/zeta catalytic subunit N-terminal" evidence="5">
    <location>
        <begin position="148"/>
        <end position="223"/>
    </location>
</feature>
<evidence type="ECO:0000313" key="6">
    <source>
        <dbReference type="EMBL" id="AQK58649.1"/>
    </source>
</evidence>
<dbReference type="Pfam" id="PF03104">
    <property type="entry name" value="DNA_pol_B_exo1"/>
    <property type="match status" value="2"/>
</dbReference>
<name>A0A1D6QLU0_MAIZE</name>
<organism evidence="6">
    <name type="scientific">Zea mays</name>
    <name type="common">Maize</name>
    <dbReference type="NCBI Taxonomy" id="4577"/>
    <lineage>
        <taxon>Eukaryota</taxon>
        <taxon>Viridiplantae</taxon>
        <taxon>Streptophyta</taxon>
        <taxon>Embryophyta</taxon>
        <taxon>Tracheophyta</taxon>
        <taxon>Spermatophyta</taxon>
        <taxon>Magnoliopsida</taxon>
        <taxon>Liliopsida</taxon>
        <taxon>Poales</taxon>
        <taxon>Poaceae</taxon>
        <taxon>PACMAD clade</taxon>
        <taxon>Panicoideae</taxon>
        <taxon>Andropogonodae</taxon>
        <taxon>Andropogoneae</taxon>
        <taxon>Tripsacinae</taxon>
        <taxon>Zea</taxon>
    </lineage>
</organism>
<protein>
    <recommendedName>
        <fullName evidence="1">DNA polymerase delta catalytic subunit</fullName>
    </recommendedName>
</protein>
<dbReference type="InterPro" id="IPR056435">
    <property type="entry name" value="DPOD/Z_N"/>
</dbReference>
<feature type="compositionally biased region" description="Pro residues" evidence="3">
    <location>
        <begin position="30"/>
        <end position="39"/>
    </location>
</feature>
<dbReference type="GO" id="GO:0043625">
    <property type="term" value="C:delta DNA polymerase complex"/>
    <property type="evidence" value="ECO:0007669"/>
    <property type="project" value="UniProtKB-ARBA"/>
</dbReference>
<dbReference type="GO" id="GO:0003887">
    <property type="term" value="F:DNA-directed DNA polymerase activity"/>
    <property type="evidence" value="ECO:0007669"/>
    <property type="project" value="UniProtKB-EC"/>
</dbReference>
<dbReference type="InterPro" id="IPR036397">
    <property type="entry name" value="RNaseH_sf"/>
</dbReference>
<dbReference type="PANTHER" id="PTHR10322">
    <property type="entry name" value="DNA POLYMERASE CATALYTIC SUBUNIT"/>
    <property type="match status" value="1"/>
</dbReference>
<feature type="domain" description="DNA-directed DNA polymerase family B exonuclease" evidence="4">
    <location>
        <begin position="236"/>
        <end position="288"/>
    </location>
</feature>
<reference evidence="6" key="1">
    <citation type="submission" date="2015-12" db="EMBL/GenBank/DDBJ databases">
        <title>Update maize B73 reference genome by single molecule sequencing technologies.</title>
        <authorList>
            <consortium name="Maize Genome Sequencing Project"/>
            <person name="Ware D."/>
        </authorList>
    </citation>
    <scope>NUCLEOTIDE SEQUENCE</scope>
    <source>
        <tissue evidence="6">Seedling</tissue>
    </source>
</reference>
<dbReference type="InterPro" id="IPR050240">
    <property type="entry name" value="DNA_pol_type-B"/>
</dbReference>
<dbReference type="Pfam" id="PF24055">
    <property type="entry name" value="POL3_N"/>
    <property type="match status" value="1"/>
</dbReference>
<dbReference type="PANTHER" id="PTHR10322:SF23">
    <property type="entry name" value="DNA POLYMERASE DELTA CATALYTIC SUBUNIT"/>
    <property type="match status" value="1"/>
</dbReference>
<evidence type="ECO:0000259" key="4">
    <source>
        <dbReference type="Pfam" id="PF03104"/>
    </source>
</evidence>
<dbReference type="Gene3D" id="3.30.342.10">
    <property type="entry name" value="DNA Polymerase, chain B, domain 1"/>
    <property type="match status" value="1"/>
</dbReference>
<feature type="domain" description="DNA-directed DNA polymerase family B exonuclease" evidence="4">
    <location>
        <begin position="299"/>
        <end position="402"/>
    </location>
</feature>
<dbReference type="InterPro" id="IPR006133">
    <property type="entry name" value="DNA-dir_DNA_pol_B_exonuc"/>
</dbReference>
<dbReference type="eggNOG" id="KOG0969">
    <property type="taxonomic scope" value="Eukaryota"/>
</dbReference>
<dbReference type="PaxDb" id="4577-AC196278.2_FGP003"/>
<feature type="region of interest" description="Disordered" evidence="3">
    <location>
        <begin position="1"/>
        <end position="41"/>
    </location>
</feature>
<dbReference type="SUPFAM" id="SSF53098">
    <property type="entry name" value="Ribonuclease H-like"/>
    <property type="match status" value="1"/>
</dbReference>
<evidence type="ECO:0000259" key="5">
    <source>
        <dbReference type="Pfam" id="PF24055"/>
    </source>
</evidence>
<dbReference type="ExpressionAtlas" id="A0A1D6QLU0">
    <property type="expression patterns" value="baseline and differential"/>
</dbReference>
<dbReference type="InterPro" id="IPR012337">
    <property type="entry name" value="RNaseH-like_sf"/>
</dbReference>
<evidence type="ECO:0000256" key="1">
    <source>
        <dbReference type="ARBA" id="ARBA00024411"/>
    </source>
</evidence>
<sequence length="420" mass="46758">MNSGGRGGKRRGPPPLAPSGAAAKRVNPSPGTPHVPPPASAAAAVEEDMMDEDVFLDESILAEDEAALLMLQRDEALASRLARWKRPAIPTDLAAGCSRTVAFQQLEIDYVIGESHKELLPSSSGSAAILRIFGVTREGHSLCCQVHGFEPYFYIGCPSGMGPDDISRFHQTLEGRMKESNRSSNVPRFVKRVELVQKQTIMHYQTQQSQPFLKIVVALPTMVASCRVMSILNTTNRYSDLVSHAAEGEYSKMAPFRILSFDIECAGRKGHFPEPTHDPVIQVEFIIHVSDTRYHLVSIQIANLVTHQGEDQPFVRNVMTLKSCSPIVGVEVMSFDAERDILLAWRDFIREVDPDIIIGYNICKFDMPYLIERAEVLKIAEFPILGRIRNSRVRVRDTTFSSRSLLVPLSSMHLIFITSP</sequence>
<dbReference type="Gene3D" id="3.30.420.10">
    <property type="entry name" value="Ribonuclease H-like superfamily/Ribonuclease H"/>
    <property type="match status" value="1"/>
</dbReference>
<evidence type="ECO:0000256" key="2">
    <source>
        <dbReference type="ARBA" id="ARBA00049244"/>
    </source>
</evidence>